<dbReference type="AlphaFoldDB" id="A0A5D0RCM3"/>
<evidence type="ECO:0000256" key="1">
    <source>
        <dbReference type="SAM" id="SignalP"/>
    </source>
</evidence>
<feature type="signal peptide" evidence="1">
    <location>
        <begin position="1"/>
        <end position="20"/>
    </location>
</feature>
<evidence type="ECO:0000313" key="3">
    <source>
        <dbReference type="Proteomes" id="UP000323720"/>
    </source>
</evidence>
<keyword evidence="3" id="KW-1185">Reference proteome</keyword>
<accession>A0A5D0RCM3</accession>
<dbReference type="OrthoDB" id="1179573at2"/>
<feature type="chain" id="PRO_5022734114" description="Lipoprotein" evidence="1">
    <location>
        <begin position="21"/>
        <end position="116"/>
    </location>
</feature>
<gene>
    <name evidence="2" type="ORF">ES674_03200</name>
</gene>
<protein>
    <recommendedName>
        <fullName evidence="4">Lipoprotein</fullName>
    </recommendedName>
</protein>
<organism evidence="2 3">
    <name type="scientific">Bizionia myxarmorum</name>
    <dbReference type="NCBI Taxonomy" id="291186"/>
    <lineage>
        <taxon>Bacteria</taxon>
        <taxon>Pseudomonadati</taxon>
        <taxon>Bacteroidota</taxon>
        <taxon>Flavobacteriia</taxon>
        <taxon>Flavobacteriales</taxon>
        <taxon>Flavobacteriaceae</taxon>
        <taxon>Bizionia</taxon>
    </lineage>
</organism>
<dbReference type="PROSITE" id="PS51257">
    <property type="entry name" value="PROKAR_LIPOPROTEIN"/>
    <property type="match status" value="1"/>
</dbReference>
<proteinExistence type="predicted"/>
<sequence length="116" mass="13316">MKNSLFILFIFALITSCSYGVDFEIQNNTNTQIDSLTITNGFNTVKIFDLKPQEIYKTFLDFKEYNPKQDGSFGVHVYSENSVRAELFGYYSNGIPLTKSYKLEIKKDTILVKSVD</sequence>
<evidence type="ECO:0008006" key="4">
    <source>
        <dbReference type="Google" id="ProtNLM"/>
    </source>
</evidence>
<evidence type="ECO:0000313" key="2">
    <source>
        <dbReference type="EMBL" id="TYB78799.1"/>
    </source>
</evidence>
<name>A0A5D0RCM3_9FLAO</name>
<keyword evidence="1" id="KW-0732">Signal</keyword>
<dbReference type="EMBL" id="VSKK01000001">
    <property type="protein sequence ID" value="TYB78799.1"/>
    <property type="molecule type" value="Genomic_DNA"/>
</dbReference>
<comment type="caution">
    <text evidence="2">The sequence shown here is derived from an EMBL/GenBank/DDBJ whole genome shotgun (WGS) entry which is preliminary data.</text>
</comment>
<reference evidence="2 3" key="1">
    <citation type="submission" date="2019-08" db="EMBL/GenBank/DDBJ databases">
        <title>Genomes of Antarctic Bizionia species.</title>
        <authorList>
            <person name="Bowman J.P."/>
        </authorList>
    </citation>
    <scope>NUCLEOTIDE SEQUENCE [LARGE SCALE GENOMIC DNA]</scope>
    <source>
        <strain evidence="2 3">ADA-4</strain>
    </source>
</reference>
<dbReference type="RefSeq" id="WP_148402536.1">
    <property type="nucleotide sequence ID" value="NZ_VSKK01000001.1"/>
</dbReference>
<dbReference type="Proteomes" id="UP000323720">
    <property type="component" value="Unassembled WGS sequence"/>
</dbReference>